<name>A0A413EFV0_BACOV</name>
<evidence type="ECO:0000313" key="3">
    <source>
        <dbReference type="Proteomes" id="UP000286031"/>
    </source>
</evidence>
<evidence type="ECO:0000259" key="1">
    <source>
        <dbReference type="Pfam" id="PF12728"/>
    </source>
</evidence>
<dbReference type="GO" id="GO:0003677">
    <property type="term" value="F:DNA binding"/>
    <property type="evidence" value="ECO:0007669"/>
    <property type="project" value="UniProtKB-KW"/>
</dbReference>
<dbReference type="InterPro" id="IPR010093">
    <property type="entry name" value="SinI_DNA-bd"/>
</dbReference>
<organism evidence="2 3">
    <name type="scientific">Bacteroides ovatus</name>
    <dbReference type="NCBI Taxonomy" id="28116"/>
    <lineage>
        <taxon>Bacteria</taxon>
        <taxon>Pseudomonadati</taxon>
        <taxon>Bacteroidota</taxon>
        <taxon>Bacteroidia</taxon>
        <taxon>Bacteroidales</taxon>
        <taxon>Bacteroidaceae</taxon>
        <taxon>Bacteroides</taxon>
    </lineage>
</organism>
<dbReference type="NCBIfam" id="TIGR01764">
    <property type="entry name" value="excise"/>
    <property type="match status" value="1"/>
</dbReference>
<gene>
    <name evidence="2" type="ORF">DWV35_24585</name>
</gene>
<evidence type="ECO:0000313" key="2">
    <source>
        <dbReference type="EMBL" id="RGX05647.1"/>
    </source>
</evidence>
<feature type="domain" description="Helix-turn-helix" evidence="1">
    <location>
        <begin position="42"/>
        <end position="91"/>
    </location>
</feature>
<dbReference type="InterPro" id="IPR009061">
    <property type="entry name" value="DNA-bd_dom_put_sf"/>
</dbReference>
<reference evidence="2 3" key="1">
    <citation type="submission" date="2018-08" db="EMBL/GenBank/DDBJ databases">
        <title>A genome reference for cultivated species of the human gut microbiota.</title>
        <authorList>
            <person name="Zou Y."/>
            <person name="Xue W."/>
            <person name="Luo G."/>
        </authorList>
    </citation>
    <scope>NUCLEOTIDE SEQUENCE [LARGE SCALE GENOMIC DNA]</scope>
    <source>
        <strain evidence="2 3">AF04-46</strain>
    </source>
</reference>
<comment type="caution">
    <text evidence="2">The sequence shown here is derived from an EMBL/GenBank/DDBJ whole genome shotgun (WGS) entry which is preliminary data.</text>
</comment>
<accession>A0A413EFV0</accession>
<sequence>MNGLNSTQQAVIMSFFAPFIDVIVDRISEKVLSATAKKEPKFYTRKETAELLHVTLPTLARLTKDGLIASKRVGSRILYEAEAIDEAVKKQVVFKYRRA</sequence>
<dbReference type="EMBL" id="QSBI01000051">
    <property type="protein sequence ID" value="RGX05647.1"/>
    <property type="molecule type" value="Genomic_DNA"/>
</dbReference>
<dbReference type="RefSeq" id="WP_117515380.1">
    <property type="nucleotide sequence ID" value="NZ_JAQCPI010000059.1"/>
</dbReference>
<proteinExistence type="predicted"/>
<dbReference type="Proteomes" id="UP000286031">
    <property type="component" value="Unassembled WGS sequence"/>
</dbReference>
<keyword evidence="2" id="KW-0238">DNA-binding</keyword>
<protein>
    <submittedName>
        <fullName evidence="2">DNA-binding protein</fullName>
    </submittedName>
</protein>
<dbReference type="Pfam" id="PF12728">
    <property type="entry name" value="HTH_17"/>
    <property type="match status" value="1"/>
</dbReference>
<dbReference type="SUPFAM" id="SSF46955">
    <property type="entry name" value="Putative DNA-binding domain"/>
    <property type="match status" value="1"/>
</dbReference>
<dbReference type="InterPro" id="IPR041657">
    <property type="entry name" value="HTH_17"/>
</dbReference>
<dbReference type="AlphaFoldDB" id="A0A413EFV0"/>